<dbReference type="AlphaFoldDB" id="A0A6I0F4S0"/>
<keyword evidence="6" id="KW-0949">S-adenosyl-L-methionine</keyword>
<keyword evidence="7" id="KW-0479">Metal-binding</keyword>
<comment type="cofactor">
    <cofactor evidence="1">
        <name>[4Fe-4S] cluster</name>
        <dbReference type="ChEBI" id="CHEBI:49883"/>
    </cofactor>
</comment>
<evidence type="ECO:0000256" key="12">
    <source>
        <dbReference type="PIRNR" id="PIRNR000368"/>
    </source>
</evidence>
<proteinExistence type="inferred from homology"/>
<evidence type="ECO:0000256" key="1">
    <source>
        <dbReference type="ARBA" id="ARBA00001966"/>
    </source>
</evidence>
<sequence length="170" mass="19088">MRMSELRLAGIVKDSIVDGPGIRITLFAQGCSHYCKGCQNPQTHNIEEGKVMTLSEILKIIDQAPYIHGVSFSGGEPFLQAPAFTELAREVRKRGLHIVLYTGYTYEKILELSKQDKSYIELLQQAQWLIDGPYIEEEKDLSLPFRGSGNQRIIDVERSLSSGVLVTVMD</sequence>
<dbReference type="Pfam" id="PF13353">
    <property type="entry name" value="Fer4_12"/>
    <property type="match status" value="1"/>
</dbReference>
<dbReference type="InterPro" id="IPR007197">
    <property type="entry name" value="rSAM"/>
</dbReference>
<keyword evidence="5" id="KW-0004">4Fe-4S</keyword>
<dbReference type="Proteomes" id="UP000468766">
    <property type="component" value="Unassembled WGS sequence"/>
</dbReference>
<protein>
    <recommendedName>
        <fullName evidence="4 12">Anaerobic ribonucleoside-triphosphate reductase-activating protein</fullName>
        <ecNumber evidence="12">1.97.1.-</ecNumber>
    </recommendedName>
</protein>
<dbReference type="InterPro" id="IPR034457">
    <property type="entry name" value="Organic_radical-activating"/>
</dbReference>
<dbReference type="InterPro" id="IPR001989">
    <property type="entry name" value="Radical_activat_CS"/>
</dbReference>
<evidence type="ECO:0000256" key="10">
    <source>
        <dbReference type="ARBA" id="ARBA00023014"/>
    </source>
</evidence>
<dbReference type="InterPro" id="IPR013785">
    <property type="entry name" value="Aldolase_TIM"/>
</dbReference>
<evidence type="ECO:0000256" key="3">
    <source>
        <dbReference type="ARBA" id="ARBA00009777"/>
    </source>
</evidence>
<dbReference type="SFLD" id="SFLDF00299">
    <property type="entry name" value="anaerobic_ribonucleoside-triph"/>
    <property type="match status" value="1"/>
</dbReference>
<dbReference type="InterPro" id="IPR012837">
    <property type="entry name" value="NrdG"/>
</dbReference>
<dbReference type="Gene3D" id="3.20.20.70">
    <property type="entry name" value="Aldolase class I"/>
    <property type="match status" value="1"/>
</dbReference>
<evidence type="ECO:0000256" key="8">
    <source>
        <dbReference type="ARBA" id="ARBA00023002"/>
    </source>
</evidence>
<dbReference type="OrthoDB" id="9782387at2"/>
<evidence type="ECO:0000256" key="4">
    <source>
        <dbReference type="ARBA" id="ARBA00014281"/>
    </source>
</evidence>
<feature type="domain" description="Radical SAM core" evidence="13">
    <location>
        <begin position="17"/>
        <end position="170"/>
    </location>
</feature>
<gene>
    <name evidence="14" type="primary">nrdG</name>
    <name evidence="14" type="ORF">F9B85_02210</name>
</gene>
<dbReference type="PANTHER" id="PTHR30352">
    <property type="entry name" value="PYRUVATE FORMATE-LYASE-ACTIVATING ENZYME"/>
    <property type="match status" value="1"/>
</dbReference>
<dbReference type="EMBL" id="WBXO01000001">
    <property type="protein sequence ID" value="KAB2954513.1"/>
    <property type="molecule type" value="Genomic_DNA"/>
</dbReference>
<evidence type="ECO:0000256" key="11">
    <source>
        <dbReference type="ARBA" id="ARBA00047365"/>
    </source>
</evidence>
<keyword evidence="15" id="KW-1185">Reference proteome</keyword>
<evidence type="ECO:0000256" key="7">
    <source>
        <dbReference type="ARBA" id="ARBA00022723"/>
    </source>
</evidence>
<dbReference type="SFLD" id="SFLDG01066">
    <property type="entry name" value="organic_radical-activating_enz"/>
    <property type="match status" value="1"/>
</dbReference>
<evidence type="ECO:0000313" key="14">
    <source>
        <dbReference type="EMBL" id="KAB2954513.1"/>
    </source>
</evidence>
<dbReference type="PROSITE" id="PS51918">
    <property type="entry name" value="RADICAL_SAM"/>
    <property type="match status" value="1"/>
</dbReference>
<keyword evidence="9" id="KW-0408">Iron</keyword>
<keyword evidence="10" id="KW-0411">Iron-sulfur</keyword>
<dbReference type="PANTHER" id="PTHR30352:SF2">
    <property type="entry name" value="ANAEROBIC RIBONUCLEOSIDE-TRIPHOSPHATE REDUCTASE-ACTIVATING PROTEIN"/>
    <property type="match status" value="1"/>
</dbReference>
<dbReference type="EC" id="1.97.1.-" evidence="12"/>
<keyword evidence="8 12" id="KW-0560">Oxidoreductase</keyword>
<name>A0A6I0F4S0_9FIRM</name>
<evidence type="ECO:0000256" key="5">
    <source>
        <dbReference type="ARBA" id="ARBA00022485"/>
    </source>
</evidence>
<dbReference type="PROSITE" id="PS01087">
    <property type="entry name" value="RADICAL_ACTIVATING"/>
    <property type="match status" value="1"/>
</dbReference>
<dbReference type="GO" id="GO:0046872">
    <property type="term" value="F:metal ion binding"/>
    <property type="evidence" value="ECO:0007669"/>
    <property type="project" value="UniProtKB-KW"/>
</dbReference>
<comment type="similarity">
    <text evidence="3 12">Belongs to the organic radical-activating enzymes family.</text>
</comment>
<dbReference type="SFLD" id="SFLDG01063">
    <property type="entry name" value="activating_enzymes__group_1"/>
    <property type="match status" value="1"/>
</dbReference>
<dbReference type="InterPro" id="IPR058240">
    <property type="entry name" value="rSAM_sf"/>
</dbReference>
<dbReference type="GO" id="GO:0051539">
    <property type="term" value="F:4 iron, 4 sulfur cluster binding"/>
    <property type="evidence" value="ECO:0007669"/>
    <property type="project" value="UniProtKB-KW"/>
</dbReference>
<dbReference type="PIRSF" id="PIRSF000368">
    <property type="entry name" value="NrdG"/>
    <property type="match status" value="1"/>
</dbReference>
<evidence type="ECO:0000259" key="13">
    <source>
        <dbReference type="PROSITE" id="PS51918"/>
    </source>
</evidence>
<evidence type="ECO:0000313" key="15">
    <source>
        <dbReference type="Proteomes" id="UP000468766"/>
    </source>
</evidence>
<comment type="catalytic activity">
    <reaction evidence="11">
        <text>glycyl-[protein] + reduced [flavodoxin] + S-adenosyl-L-methionine = glycin-2-yl radical-[protein] + semiquinone [flavodoxin] + 5'-deoxyadenosine + L-methionine + H(+)</text>
        <dbReference type="Rhea" id="RHEA:61976"/>
        <dbReference type="Rhea" id="RHEA-COMP:10622"/>
        <dbReference type="Rhea" id="RHEA-COMP:14480"/>
        <dbReference type="Rhea" id="RHEA-COMP:15993"/>
        <dbReference type="Rhea" id="RHEA-COMP:15994"/>
        <dbReference type="ChEBI" id="CHEBI:15378"/>
        <dbReference type="ChEBI" id="CHEBI:17319"/>
        <dbReference type="ChEBI" id="CHEBI:29947"/>
        <dbReference type="ChEBI" id="CHEBI:32722"/>
        <dbReference type="ChEBI" id="CHEBI:57618"/>
        <dbReference type="ChEBI" id="CHEBI:57844"/>
        <dbReference type="ChEBI" id="CHEBI:59789"/>
        <dbReference type="ChEBI" id="CHEBI:140311"/>
    </reaction>
</comment>
<dbReference type="SUPFAM" id="SSF102114">
    <property type="entry name" value="Radical SAM enzymes"/>
    <property type="match status" value="1"/>
</dbReference>
<comment type="function">
    <text evidence="2 12">Activation of anaerobic ribonucleoside-triphosphate reductase under anaerobic conditions by generation of an organic free radical, using S-adenosylmethionine and reduced flavodoxin as cosubstrates to produce 5'-deoxy-adenosine.</text>
</comment>
<organism evidence="14 15">
    <name type="scientific">Heliorestis acidaminivorans</name>
    <dbReference type="NCBI Taxonomy" id="553427"/>
    <lineage>
        <taxon>Bacteria</taxon>
        <taxon>Bacillati</taxon>
        <taxon>Bacillota</taxon>
        <taxon>Clostridia</taxon>
        <taxon>Eubacteriales</taxon>
        <taxon>Heliobacteriaceae</taxon>
        <taxon>Heliorestis</taxon>
    </lineage>
</organism>
<dbReference type="GO" id="GO:0004748">
    <property type="term" value="F:ribonucleoside-diphosphate reductase activity, thioredoxin disulfide as acceptor"/>
    <property type="evidence" value="ECO:0007669"/>
    <property type="project" value="TreeGrafter"/>
</dbReference>
<reference evidence="14 15" key="1">
    <citation type="submission" date="2019-10" db="EMBL/GenBank/DDBJ databases">
        <title>Whole-genome sequence of the extremophile Heliorestis acidaminivorans DSM 24790.</title>
        <authorList>
            <person name="Kyndt J.A."/>
            <person name="Meyer T.E."/>
        </authorList>
    </citation>
    <scope>NUCLEOTIDE SEQUENCE [LARGE SCALE GENOMIC DNA]</scope>
    <source>
        <strain evidence="14 15">DSM 24790</strain>
    </source>
</reference>
<evidence type="ECO:0000256" key="6">
    <source>
        <dbReference type="ARBA" id="ARBA00022691"/>
    </source>
</evidence>
<evidence type="ECO:0000256" key="2">
    <source>
        <dbReference type="ARBA" id="ARBA00003852"/>
    </source>
</evidence>
<dbReference type="GO" id="GO:0043365">
    <property type="term" value="F:[formate-C-acetyltransferase]-activating enzyme activity"/>
    <property type="evidence" value="ECO:0007669"/>
    <property type="project" value="InterPro"/>
</dbReference>
<dbReference type="CDD" id="cd01335">
    <property type="entry name" value="Radical_SAM"/>
    <property type="match status" value="1"/>
</dbReference>
<dbReference type="SFLD" id="SFLDS00029">
    <property type="entry name" value="Radical_SAM"/>
    <property type="match status" value="1"/>
</dbReference>
<dbReference type="NCBIfam" id="TIGR02491">
    <property type="entry name" value="NrdG"/>
    <property type="match status" value="1"/>
</dbReference>
<comment type="caution">
    <text evidence="14">The sequence shown here is derived from an EMBL/GenBank/DDBJ whole genome shotgun (WGS) entry which is preliminary data.</text>
</comment>
<accession>A0A6I0F4S0</accession>
<evidence type="ECO:0000256" key="9">
    <source>
        <dbReference type="ARBA" id="ARBA00023004"/>
    </source>
</evidence>